<evidence type="ECO:0000259" key="8">
    <source>
        <dbReference type="Pfam" id="PF25944"/>
    </source>
</evidence>
<proteinExistence type="inferred from homology"/>
<evidence type="ECO:0000256" key="2">
    <source>
        <dbReference type="ARBA" id="ARBA00009477"/>
    </source>
</evidence>
<feature type="compositionally biased region" description="Polar residues" evidence="4">
    <location>
        <begin position="366"/>
        <end position="384"/>
    </location>
</feature>
<dbReference type="Pfam" id="PF25876">
    <property type="entry name" value="HH_MFP_RND"/>
    <property type="match status" value="1"/>
</dbReference>
<feature type="domain" description="Multidrug resistance protein MdtA-like C-terminal permuted SH3" evidence="9">
    <location>
        <begin position="299"/>
        <end position="361"/>
    </location>
</feature>
<dbReference type="Gene3D" id="2.40.420.20">
    <property type="match status" value="1"/>
</dbReference>
<feature type="signal peptide" evidence="5">
    <location>
        <begin position="1"/>
        <end position="18"/>
    </location>
</feature>
<evidence type="ECO:0000313" key="11">
    <source>
        <dbReference type="Proteomes" id="UP000631300"/>
    </source>
</evidence>
<feature type="region of interest" description="Disordered" evidence="4">
    <location>
        <begin position="364"/>
        <end position="384"/>
    </location>
</feature>
<dbReference type="PROSITE" id="PS51257">
    <property type="entry name" value="PROKAR_LIPOPROTEIN"/>
    <property type="match status" value="1"/>
</dbReference>
<feature type="coiled-coil region" evidence="3">
    <location>
        <begin position="105"/>
        <end position="132"/>
    </location>
</feature>
<keyword evidence="3" id="KW-0175">Coiled coil</keyword>
<dbReference type="InterPro" id="IPR058625">
    <property type="entry name" value="MdtA-like_BSH"/>
</dbReference>
<evidence type="ECO:0000256" key="4">
    <source>
        <dbReference type="SAM" id="MobiDB-lite"/>
    </source>
</evidence>
<accession>A0A918MXK3</accession>
<dbReference type="Pfam" id="PF25917">
    <property type="entry name" value="BSH_RND"/>
    <property type="match status" value="1"/>
</dbReference>
<feature type="domain" description="Multidrug resistance protein MdtA-like beta-barrel" evidence="8">
    <location>
        <begin position="211"/>
        <end position="296"/>
    </location>
</feature>
<evidence type="ECO:0000259" key="7">
    <source>
        <dbReference type="Pfam" id="PF25917"/>
    </source>
</evidence>
<dbReference type="GO" id="GO:0022857">
    <property type="term" value="F:transmembrane transporter activity"/>
    <property type="evidence" value="ECO:0007669"/>
    <property type="project" value="InterPro"/>
</dbReference>
<reference evidence="10" key="1">
    <citation type="journal article" date="2014" name="Int. J. Syst. Evol. Microbiol.">
        <title>Complete genome sequence of Corynebacterium casei LMG S-19264T (=DSM 44701T), isolated from a smear-ripened cheese.</title>
        <authorList>
            <consortium name="US DOE Joint Genome Institute (JGI-PGF)"/>
            <person name="Walter F."/>
            <person name="Albersmeier A."/>
            <person name="Kalinowski J."/>
            <person name="Ruckert C."/>
        </authorList>
    </citation>
    <scope>NUCLEOTIDE SEQUENCE</scope>
    <source>
        <strain evidence="10">KCTC 22164</strain>
    </source>
</reference>
<keyword evidence="5" id="KW-0732">Signal</keyword>
<dbReference type="NCBIfam" id="TIGR01730">
    <property type="entry name" value="RND_mfp"/>
    <property type="match status" value="1"/>
</dbReference>
<dbReference type="InterPro" id="IPR058627">
    <property type="entry name" value="MdtA-like_C"/>
</dbReference>
<dbReference type="PANTHER" id="PTHR30158:SF3">
    <property type="entry name" value="MULTIDRUG EFFLUX PUMP SUBUNIT ACRA-RELATED"/>
    <property type="match status" value="1"/>
</dbReference>
<dbReference type="AlphaFoldDB" id="A0A918MXK3"/>
<evidence type="ECO:0000259" key="6">
    <source>
        <dbReference type="Pfam" id="PF25876"/>
    </source>
</evidence>
<dbReference type="InterPro" id="IPR058626">
    <property type="entry name" value="MdtA-like_b-barrel"/>
</dbReference>
<comment type="similarity">
    <text evidence="2">Belongs to the membrane fusion protein (MFP) (TC 8.A.1) family.</text>
</comment>
<evidence type="ECO:0000313" key="10">
    <source>
        <dbReference type="EMBL" id="GGW84432.1"/>
    </source>
</evidence>
<keyword evidence="11" id="KW-1185">Reference proteome</keyword>
<comment type="caution">
    <text evidence="10">The sequence shown here is derived from an EMBL/GenBank/DDBJ whole genome shotgun (WGS) entry which is preliminary data.</text>
</comment>
<feature type="chain" id="PRO_5037126082" evidence="5">
    <location>
        <begin position="19"/>
        <end position="384"/>
    </location>
</feature>
<comment type="subcellular location">
    <subcellularLocation>
        <location evidence="1">Cell inner membrane</location>
        <topology evidence="1">Lipid-anchor</topology>
    </subcellularLocation>
</comment>
<evidence type="ECO:0000256" key="5">
    <source>
        <dbReference type="SAM" id="SignalP"/>
    </source>
</evidence>
<dbReference type="Pfam" id="PF25944">
    <property type="entry name" value="Beta-barrel_RND"/>
    <property type="match status" value="1"/>
</dbReference>
<dbReference type="Gene3D" id="2.40.50.100">
    <property type="match status" value="1"/>
</dbReference>
<evidence type="ECO:0000256" key="1">
    <source>
        <dbReference type="ARBA" id="ARBA00004519"/>
    </source>
</evidence>
<dbReference type="Pfam" id="PF25967">
    <property type="entry name" value="RND-MFP_C"/>
    <property type="match status" value="1"/>
</dbReference>
<evidence type="ECO:0000259" key="9">
    <source>
        <dbReference type="Pfam" id="PF25967"/>
    </source>
</evidence>
<dbReference type="InterPro" id="IPR006143">
    <property type="entry name" value="RND_pump_MFP"/>
</dbReference>
<dbReference type="SUPFAM" id="SSF111369">
    <property type="entry name" value="HlyD-like secretion proteins"/>
    <property type="match status" value="1"/>
</dbReference>
<dbReference type="Gene3D" id="1.10.287.470">
    <property type="entry name" value="Helix hairpin bin"/>
    <property type="match status" value="1"/>
</dbReference>
<gene>
    <name evidence="10" type="primary">acrA</name>
    <name evidence="10" type="ORF">GCM10007391_17700</name>
</gene>
<dbReference type="Gene3D" id="2.40.30.170">
    <property type="match status" value="1"/>
</dbReference>
<dbReference type="GO" id="GO:0005886">
    <property type="term" value="C:plasma membrane"/>
    <property type="evidence" value="ECO:0007669"/>
    <property type="project" value="UniProtKB-SubCell"/>
</dbReference>
<dbReference type="FunFam" id="2.40.420.20:FF:000001">
    <property type="entry name" value="Efflux RND transporter periplasmic adaptor subunit"/>
    <property type="match status" value="1"/>
</dbReference>
<sequence>MRHFLHFLIAAFAVTLMAGCGDNTQGQASAQVQARPPQSVSVITLSPQAMTHEYVLPGRVTPSRQSQVRPQVDGVITKRLFEEGAQVEKGQQLYQIDDARYRARLNSAIADKKSAEANLKTLEAKARRYDDLVAENAVSKQEYDDVVAQKDQALAAISVAESAVELARVNLEYTKVYAPISGQISRSFVTEGALVTTNQTQQLAVITQLDPVYVDMQESGNAIMSLRQTMREQRSLPVSLTMDETSQVTYAHEGTVKFSEVTVEQTTGSVTLRAEVPNPDGDLMPGMFVKAHVKTGTEDVLMVPQRATTRQPNGALSVMIVNSDNKVEQRILKTAEIYEDQYVVEGGLKAGDKVIVTGYQKVQPGASVTPQPWSKRSSAANQQG</sequence>
<dbReference type="PANTHER" id="PTHR30158">
    <property type="entry name" value="ACRA/E-RELATED COMPONENT OF DRUG EFFLUX TRANSPORTER"/>
    <property type="match status" value="1"/>
</dbReference>
<dbReference type="Proteomes" id="UP000631300">
    <property type="component" value="Unassembled WGS sequence"/>
</dbReference>
<dbReference type="EMBL" id="BMXP01000003">
    <property type="protein sequence ID" value="GGW84432.1"/>
    <property type="molecule type" value="Genomic_DNA"/>
</dbReference>
<dbReference type="InterPro" id="IPR058624">
    <property type="entry name" value="MdtA-like_HH"/>
</dbReference>
<feature type="domain" description="Multidrug resistance protein MdtA-like barrel-sandwich hybrid" evidence="7">
    <location>
        <begin position="64"/>
        <end position="207"/>
    </location>
</feature>
<name>A0A918MXK3_9ALTE</name>
<feature type="domain" description="Multidrug resistance protein MdtA-like alpha-helical hairpin" evidence="6">
    <location>
        <begin position="105"/>
        <end position="174"/>
    </location>
</feature>
<protein>
    <submittedName>
        <fullName evidence="10">MexE family multidrug efflux RND transporter periplasmic adaptor subunit</fullName>
    </submittedName>
</protein>
<dbReference type="GO" id="GO:0046677">
    <property type="term" value="P:response to antibiotic"/>
    <property type="evidence" value="ECO:0007669"/>
    <property type="project" value="TreeGrafter"/>
</dbReference>
<reference evidence="10" key="2">
    <citation type="submission" date="2020-09" db="EMBL/GenBank/DDBJ databases">
        <authorList>
            <person name="Sun Q."/>
            <person name="Kim S."/>
        </authorList>
    </citation>
    <scope>NUCLEOTIDE SEQUENCE</scope>
    <source>
        <strain evidence="10">KCTC 22164</strain>
    </source>
</reference>
<evidence type="ECO:0000256" key="3">
    <source>
        <dbReference type="SAM" id="Coils"/>
    </source>
</evidence>
<organism evidence="10 11">
    <name type="scientific">Alteromonas halophila</name>
    <dbReference type="NCBI Taxonomy" id="516698"/>
    <lineage>
        <taxon>Bacteria</taxon>
        <taxon>Pseudomonadati</taxon>
        <taxon>Pseudomonadota</taxon>
        <taxon>Gammaproteobacteria</taxon>
        <taxon>Alteromonadales</taxon>
        <taxon>Alteromonadaceae</taxon>
        <taxon>Alteromonas/Salinimonas group</taxon>
        <taxon>Alteromonas</taxon>
    </lineage>
</organism>